<dbReference type="OrthoDB" id="9795068at2"/>
<reference evidence="3 4" key="1">
    <citation type="submission" date="2014-04" db="EMBL/GenBank/DDBJ databases">
        <title>The Genome Sequence of Thermoanaerobaculum aquaticum MP-01, The First Cultivated Group 23 Acidobacterium.</title>
        <authorList>
            <person name="Stamps B.W."/>
            <person name="Losey N.A."/>
            <person name="Lawson P.A."/>
            <person name="Stevenson B.S."/>
        </authorList>
    </citation>
    <scope>NUCLEOTIDE SEQUENCE [LARGE SCALE GENOMIC DNA]</scope>
    <source>
        <strain evidence="3 4">MP-01</strain>
    </source>
</reference>
<dbReference type="InterPro" id="IPR001296">
    <property type="entry name" value="Glyco_trans_1"/>
</dbReference>
<protein>
    <recommendedName>
        <fullName evidence="5">Glycosyl transferase family 1</fullName>
    </recommendedName>
</protein>
<dbReference type="PANTHER" id="PTHR45947:SF3">
    <property type="entry name" value="SULFOQUINOVOSYL TRANSFERASE SQD2"/>
    <property type="match status" value="1"/>
</dbReference>
<gene>
    <name evidence="3" type="ORF">EG19_03650</name>
</gene>
<dbReference type="Proteomes" id="UP000027284">
    <property type="component" value="Unassembled WGS sequence"/>
</dbReference>
<dbReference type="SUPFAM" id="SSF53756">
    <property type="entry name" value="UDP-Glycosyltransferase/glycogen phosphorylase"/>
    <property type="match status" value="1"/>
</dbReference>
<sequence length="372" mass="41780">MRVAILGTRGIPARYGGFETFAEELSRRLVARGHQVTVYTRRHLVPEGLSQYQGVRLVLLPCLRQKHLETLSHTLLSVLHLSRKDYDAVLLCNAANAPLLPLLHAKGLPVALNVDGLERKRRKWGWLGRRYYLWCEALSARWADQLITDARAIQRYYRRVWRRESAMIPYGGDLAWPQSHETLNTWGLKPRGYVLYVSRFEPENNPDRVLLAYRQVPGDVPLVMVGGAPYARSLTRRVQELAAGDPRVVLTGPVYGQGYRELMAAALAYIHATEVGGTHPALVEAMGAGQVVFYLQNRENREVVGDAGLGFSFVGSPSLEEQLARFLANPEAFQFLREKAKARVAAHYRWDQVAAAYEALLEGMCCGKARSS</sequence>
<evidence type="ECO:0000313" key="4">
    <source>
        <dbReference type="Proteomes" id="UP000027284"/>
    </source>
</evidence>
<evidence type="ECO:0000313" key="3">
    <source>
        <dbReference type="EMBL" id="KDA54906.1"/>
    </source>
</evidence>
<proteinExistence type="predicted"/>
<dbReference type="InterPro" id="IPR050194">
    <property type="entry name" value="Glycosyltransferase_grp1"/>
</dbReference>
<name>A0A062Y3E4_9BACT</name>
<comment type="caution">
    <text evidence="3">The sequence shown here is derived from an EMBL/GenBank/DDBJ whole genome shotgun (WGS) entry which is preliminary data.</text>
</comment>
<dbReference type="GO" id="GO:0016757">
    <property type="term" value="F:glycosyltransferase activity"/>
    <property type="evidence" value="ECO:0007669"/>
    <property type="project" value="InterPro"/>
</dbReference>
<accession>A0A062Y3E4</accession>
<evidence type="ECO:0000259" key="2">
    <source>
        <dbReference type="Pfam" id="PF13439"/>
    </source>
</evidence>
<dbReference type="InterPro" id="IPR028098">
    <property type="entry name" value="Glyco_trans_4-like_N"/>
</dbReference>
<dbReference type="EMBL" id="JMFG01000002">
    <property type="protein sequence ID" value="KDA54906.1"/>
    <property type="molecule type" value="Genomic_DNA"/>
</dbReference>
<dbReference type="Pfam" id="PF00534">
    <property type="entry name" value="Glycos_transf_1"/>
    <property type="match status" value="1"/>
</dbReference>
<dbReference type="RefSeq" id="WP_038046262.1">
    <property type="nucleotide sequence ID" value="NZ_JMFG01000002.1"/>
</dbReference>
<dbReference type="Gene3D" id="3.40.50.2000">
    <property type="entry name" value="Glycogen Phosphorylase B"/>
    <property type="match status" value="2"/>
</dbReference>
<feature type="domain" description="Glycosyl transferase family 1" evidence="1">
    <location>
        <begin position="191"/>
        <end position="342"/>
    </location>
</feature>
<dbReference type="PANTHER" id="PTHR45947">
    <property type="entry name" value="SULFOQUINOVOSYL TRANSFERASE SQD2"/>
    <property type="match status" value="1"/>
</dbReference>
<keyword evidence="4" id="KW-1185">Reference proteome</keyword>
<dbReference type="STRING" id="1312852.EG19_03650"/>
<organism evidence="3 4">
    <name type="scientific">Thermoanaerobaculum aquaticum</name>
    <dbReference type="NCBI Taxonomy" id="1312852"/>
    <lineage>
        <taxon>Bacteria</taxon>
        <taxon>Pseudomonadati</taxon>
        <taxon>Acidobacteriota</taxon>
        <taxon>Thermoanaerobaculia</taxon>
        <taxon>Thermoanaerobaculales</taxon>
        <taxon>Thermoanaerobaculaceae</taxon>
        <taxon>Thermoanaerobaculum</taxon>
    </lineage>
</organism>
<dbReference type="Pfam" id="PF13439">
    <property type="entry name" value="Glyco_transf_4"/>
    <property type="match status" value="1"/>
</dbReference>
<evidence type="ECO:0008006" key="5">
    <source>
        <dbReference type="Google" id="ProtNLM"/>
    </source>
</evidence>
<feature type="domain" description="Glycosyltransferase subfamily 4-like N-terminal" evidence="2">
    <location>
        <begin position="15"/>
        <end position="174"/>
    </location>
</feature>
<evidence type="ECO:0000259" key="1">
    <source>
        <dbReference type="Pfam" id="PF00534"/>
    </source>
</evidence>
<dbReference type="AlphaFoldDB" id="A0A062Y3E4"/>